<keyword evidence="1" id="KW-0812">Transmembrane</keyword>
<feature type="transmembrane region" description="Helical" evidence="1">
    <location>
        <begin position="42"/>
        <end position="60"/>
    </location>
</feature>
<evidence type="ECO:0000313" key="2">
    <source>
        <dbReference type="EMBL" id="AGI12047.1"/>
    </source>
</evidence>
<evidence type="ECO:0000313" key="3">
    <source>
        <dbReference type="Proteomes" id="UP000019162"/>
    </source>
</evidence>
<name>W5QUT6_9CAUD</name>
<keyword evidence="3" id="KW-1185">Reference proteome</keyword>
<sequence>MNPITFLLVLAGWYILSCFAAYFYMLAKEKFTGTVEIDEQDVYVGGFVIWIITTIIFIFVI</sequence>
<evidence type="ECO:0000256" key="1">
    <source>
        <dbReference type="SAM" id="Phobius"/>
    </source>
</evidence>
<feature type="transmembrane region" description="Helical" evidence="1">
    <location>
        <begin position="7"/>
        <end position="27"/>
    </location>
</feature>
<dbReference type="RefSeq" id="YP_009002936.1">
    <property type="nucleotide sequence ID" value="NC_023501.1"/>
</dbReference>
<keyword evidence="1" id="KW-1133">Transmembrane helix</keyword>
<gene>
    <name evidence="2" type="ORF">BPS10C_050</name>
</gene>
<dbReference type="GeneID" id="18480087"/>
<dbReference type="Proteomes" id="UP000019162">
    <property type="component" value="Segment"/>
</dbReference>
<proteinExistence type="predicted"/>
<protein>
    <submittedName>
        <fullName evidence="2">Uncharacterized protein</fullName>
    </submittedName>
</protein>
<dbReference type="EMBL" id="KC430106">
    <property type="protein sequence ID" value="AGI12047.1"/>
    <property type="molecule type" value="Genomic_DNA"/>
</dbReference>
<keyword evidence="1" id="KW-0472">Membrane</keyword>
<accession>W5QUT6</accession>
<organism evidence="2 3">
    <name type="scientific">Bacillus phage BPS10C</name>
    <dbReference type="NCBI Taxonomy" id="1277886"/>
    <lineage>
        <taxon>Viruses</taxon>
        <taxon>Duplodnaviria</taxon>
        <taxon>Heunggongvirae</taxon>
        <taxon>Uroviricota</taxon>
        <taxon>Caudoviricetes</taxon>
        <taxon>Herelleviridae</taxon>
        <taxon>Bastillevirinae</taxon>
        <taxon>Wphvirus</taxon>
        <taxon>Wphvirus BPS10C</taxon>
    </lineage>
</organism>
<reference evidence="2 3" key="1">
    <citation type="journal article" date="2014" name="Arch. Virol.">
        <title>Characterization and genome analysis of the Bacillus cereus-infecting bacteriophages BPS10C and BPS13.</title>
        <authorList>
            <person name="Shin H."/>
            <person name="Lee J.H."/>
            <person name="Park J."/>
            <person name="Heu S."/>
            <person name="Ryu S."/>
        </authorList>
    </citation>
    <scope>NUCLEOTIDE SEQUENCE [LARGE SCALE GENOMIC DNA]</scope>
</reference>
<dbReference type="KEGG" id="vg:18480087"/>